<dbReference type="PANTHER" id="PTHR10438">
    <property type="entry name" value="THIOREDOXIN"/>
    <property type="match status" value="1"/>
</dbReference>
<dbReference type="OrthoDB" id="10263751at2759"/>
<dbReference type="InterPro" id="IPR050620">
    <property type="entry name" value="Thioredoxin_H-type-like"/>
</dbReference>
<proteinExistence type="predicted"/>
<sequence>MPSVAMNSCFQELSLSYQDMLFLLVDVDEVKEVASKMEIKAMPTFLLMRKEAQVDKLVGANPDGIRKMIAGFIHSSPVNNNIIS</sequence>
<dbReference type="AlphaFoldDB" id="A0A5J5AAL9"/>
<organism evidence="2 3">
    <name type="scientific">Nyssa sinensis</name>
    <dbReference type="NCBI Taxonomy" id="561372"/>
    <lineage>
        <taxon>Eukaryota</taxon>
        <taxon>Viridiplantae</taxon>
        <taxon>Streptophyta</taxon>
        <taxon>Embryophyta</taxon>
        <taxon>Tracheophyta</taxon>
        <taxon>Spermatophyta</taxon>
        <taxon>Magnoliopsida</taxon>
        <taxon>eudicotyledons</taxon>
        <taxon>Gunneridae</taxon>
        <taxon>Pentapetalae</taxon>
        <taxon>asterids</taxon>
        <taxon>Cornales</taxon>
        <taxon>Nyssaceae</taxon>
        <taxon>Nyssa</taxon>
    </lineage>
</organism>
<protein>
    <recommendedName>
        <fullName evidence="1">Thioredoxin domain-containing protein</fullName>
    </recommendedName>
</protein>
<name>A0A5J5AAL9_9ASTE</name>
<keyword evidence="3" id="KW-1185">Reference proteome</keyword>
<gene>
    <name evidence="2" type="ORF">F0562_008839</name>
</gene>
<dbReference type="SUPFAM" id="SSF52833">
    <property type="entry name" value="Thioredoxin-like"/>
    <property type="match status" value="1"/>
</dbReference>
<reference evidence="2 3" key="1">
    <citation type="submission" date="2019-09" db="EMBL/GenBank/DDBJ databases">
        <title>A chromosome-level genome assembly of the Chinese tupelo Nyssa sinensis.</title>
        <authorList>
            <person name="Yang X."/>
            <person name="Kang M."/>
            <person name="Yang Y."/>
            <person name="Xiong H."/>
            <person name="Wang M."/>
            <person name="Zhang Z."/>
            <person name="Wang Z."/>
            <person name="Wu H."/>
            <person name="Ma T."/>
            <person name="Liu J."/>
            <person name="Xi Z."/>
        </authorList>
    </citation>
    <scope>NUCLEOTIDE SEQUENCE [LARGE SCALE GENOMIC DNA]</scope>
    <source>
        <strain evidence="2">J267</strain>
        <tissue evidence="2">Leaf</tissue>
    </source>
</reference>
<accession>A0A5J5AAL9</accession>
<dbReference type="PANTHER" id="PTHR10438:SF242">
    <property type="entry name" value="THIOREDOXIN-LIKE PROTEIN CXXS1"/>
    <property type="match status" value="1"/>
</dbReference>
<dbReference type="Gene3D" id="3.40.30.10">
    <property type="entry name" value="Glutaredoxin"/>
    <property type="match status" value="1"/>
</dbReference>
<dbReference type="Pfam" id="PF00085">
    <property type="entry name" value="Thioredoxin"/>
    <property type="match status" value="1"/>
</dbReference>
<dbReference type="CDD" id="cd02947">
    <property type="entry name" value="TRX_family"/>
    <property type="match status" value="1"/>
</dbReference>
<evidence type="ECO:0000313" key="2">
    <source>
        <dbReference type="EMBL" id="KAA8526932.1"/>
    </source>
</evidence>
<dbReference type="InterPro" id="IPR036249">
    <property type="entry name" value="Thioredoxin-like_sf"/>
</dbReference>
<dbReference type="InterPro" id="IPR013766">
    <property type="entry name" value="Thioredoxin_domain"/>
</dbReference>
<evidence type="ECO:0000259" key="1">
    <source>
        <dbReference type="Pfam" id="PF00085"/>
    </source>
</evidence>
<dbReference type="EMBL" id="CM018046">
    <property type="protein sequence ID" value="KAA8526932.1"/>
    <property type="molecule type" value="Genomic_DNA"/>
</dbReference>
<feature type="domain" description="Thioredoxin" evidence="1">
    <location>
        <begin position="6"/>
        <end position="69"/>
    </location>
</feature>
<evidence type="ECO:0000313" key="3">
    <source>
        <dbReference type="Proteomes" id="UP000325577"/>
    </source>
</evidence>
<dbReference type="Proteomes" id="UP000325577">
    <property type="component" value="Linkage Group LG3"/>
</dbReference>